<evidence type="ECO:0000313" key="2">
    <source>
        <dbReference type="Proteomes" id="UP000694044"/>
    </source>
</evidence>
<proteinExistence type="predicted"/>
<dbReference type="Proteomes" id="UP000694044">
    <property type="component" value="Unassembled WGS sequence"/>
</dbReference>
<dbReference type="EMBL" id="JAGDFM010000205">
    <property type="protein sequence ID" value="KAG7382514.1"/>
    <property type="molecule type" value="Genomic_DNA"/>
</dbReference>
<protein>
    <submittedName>
        <fullName evidence="1">Epsin-1, required for endocytosis and actin patch assembly</fullName>
    </submittedName>
</protein>
<dbReference type="AlphaFoldDB" id="A0A8T1VSS2"/>
<keyword evidence="2" id="KW-1185">Reference proteome</keyword>
<reference evidence="1" key="1">
    <citation type="submission" date="2021-02" db="EMBL/GenBank/DDBJ databases">
        <authorList>
            <person name="Palmer J.M."/>
        </authorList>
    </citation>
    <scope>NUCLEOTIDE SEQUENCE</scope>
    <source>
        <strain evidence="1">SCRP734</strain>
    </source>
</reference>
<organism evidence="1 2">
    <name type="scientific">Phytophthora pseudosyringae</name>
    <dbReference type="NCBI Taxonomy" id="221518"/>
    <lineage>
        <taxon>Eukaryota</taxon>
        <taxon>Sar</taxon>
        <taxon>Stramenopiles</taxon>
        <taxon>Oomycota</taxon>
        <taxon>Peronosporomycetes</taxon>
        <taxon>Peronosporales</taxon>
        <taxon>Peronosporaceae</taxon>
        <taxon>Phytophthora</taxon>
    </lineage>
</organism>
<gene>
    <name evidence="1" type="primary">ENT1_8</name>
    <name evidence="1" type="ORF">PHYPSEUDO_004781</name>
</gene>
<name>A0A8T1VSS2_9STRA</name>
<dbReference type="OrthoDB" id="88798at2759"/>
<comment type="caution">
    <text evidence="1">The sequence shown here is derived from an EMBL/GenBank/DDBJ whole genome shotgun (WGS) entry which is preliminary data.</text>
</comment>
<sequence length="169" mass="18950">MASGKFLQNTAFTTIIGLLLVAVIQAGYVDFFRDANFKAHLKTYKNVQTDICYSFKRDDLVDSVSSIWWSGLPEKMDNGRATMITFHTHKHCVGHHIAWRVDAQTKATILFPSDLKRAGVNDAISSFTVWYKRLPTERLDQGLDIANTTIDHASGSGSYAWTNDTVGYL</sequence>
<accession>A0A8T1VSS2</accession>
<evidence type="ECO:0000313" key="1">
    <source>
        <dbReference type="EMBL" id="KAG7382514.1"/>
    </source>
</evidence>